<dbReference type="AlphaFoldDB" id="A0A4Y7T8J6"/>
<protein>
    <submittedName>
        <fullName evidence="1">Uncharacterized protein</fullName>
    </submittedName>
</protein>
<sequence>MTSTTTSVPSARPAATCSPGVLDWSFNSRRQDPCFVGATIAGGCFPLGYSLAPLPPDGGYQYRYITPEEDTLCTCNTVYYSLESACAACQHERNTWDRWMHWSANCTRTYTTYPRNIPASVTIPAWAYLDVIAGNTFNITLAQSHRDFNLFDSCKPCSHQPCLGLPYKAK</sequence>
<evidence type="ECO:0000313" key="1">
    <source>
        <dbReference type="EMBL" id="TEB30507.1"/>
    </source>
</evidence>
<reference evidence="1 2" key="1">
    <citation type="journal article" date="2019" name="Nat. Ecol. Evol.">
        <title>Megaphylogeny resolves global patterns of mushroom evolution.</title>
        <authorList>
            <person name="Varga T."/>
            <person name="Krizsan K."/>
            <person name="Foldi C."/>
            <person name="Dima B."/>
            <person name="Sanchez-Garcia M."/>
            <person name="Sanchez-Ramirez S."/>
            <person name="Szollosi G.J."/>
            <person name="Szarkandi J.G."/>
            <person name="Papp V."/>
            <person name="Albert L."/>
            <person name="Andreopoulos W."/>
            <person name="Angelini C."/>
            <person name="Antonin V."/>
            <person name="Barry K.W."/>
            <person name="Bougher N.L."/>
            <person name="Buchanan P."/>
            <person name="Buyck B."/>
            <person name="Bense V."/>
            <person name="Catcheside P."/>
            <person name="Chovatia M."/>
            <person name="Cooper J."/>
            <person name="Damon W."/>
            <person name="Desjardin D."/>
            <person name="Finy P."/>
            <person name="Geml J."/>
            <person name="Haridas S."/>
            <person name="Hughes K."/>
            <person name="Justo A."/>
            <person name="Karasinski D."/>
            <person name="Kautmanova I."/>
            <person name="Kiss B."/>
            <person name="Kocsube S."/>
            <person name="Kotiranta H."/>
            <person name="LaButti K.M."/>
            <person name="Lechner B.E."/>
            <person name="Liimatainen K."/>
            <person name="Lipzen A."/>
            <person name="Lukacs Z."/>
            <person name="Mihaltcheva S."/>
            <person name="Morgado L.N."/>
            <person name="Niskanen T."/>
            <person name="Noordeloos M.E."/>
            <person name="Ohm R.A."/>
            <person name="Ortiz-Santana B."/>
            <person name="Ovrebo C."/>
            <person name="Racz N."/>
            <person name="Riley R."/>
            <person name="Savchenko A."/>
            <person name="Shiryaev A."/>
            <person name="Soop K."/>
            <person name="Spirin V."/>
            <person name="Szebenyi C."/>
            <person name="Tomsovsky M."/>
            <person name="Tulloss R.E."/>
            <person name="Uehling J."/>
            <person name="Grigoriev I.V."/>
            <person name="Vagvolgyi C."/>
            <person name="Papp T."/>
            <person name="Martin F.M."/>
            <person name="Miettinen O."/>
            <person name="Hibbett D.S."/>
            <person name="Nagy L.G."/>
        </authorList>
    </citation>
    <scope>NUCLEOTIDE SEQUENCE [LARGE SCALE GENOMIC DNA]</scope>
    <source>
        <strain evidence="1 2">FP101781</strain>
    </source>
</reference>
<dbReference type="EMBL" id="QPFP01000023">
    <property type="protein sequence ID" value="TEB30507.1"/>
    <property type="molecule type" value="Genomic_DNA"/>
</dbReference>
<dbReference type="Proteomes" id="UP000298030">
    <property type="component" value="Unassembled WGS sequence"/>
</dbReference>
<accession>A0A4Y7T8J6</accession>
<gene>
    <name evidence="1" type="ORF">FA13DRAFT_555772</name>
</gene>
<keyword evidence="2" id="KW-1185">Reference proteome</keyword>
<name>A0A4Y7T8J6_COPMI</name>
<comment type="caution">
    <text evidence="1">The sequence shown here is derived from an EMBL/GenBank/DDBJ whole genome shotgun (WGS) entry which is preliminary data.</text>
</comment>
<evidence type="ECO:0000313" key="2">
    <source>
        <dbReference type="Proteomes" id="UP000298030"/>
    </source>
</evidence>
<organism evidence="1 2">
    <name type="scientific">Coprinellus micaceus</name>
    <name type="common">Glistening ink-cap mushroom</name>
    <name type="synonym">Coprinus micaceus</name>
    <dbReference type="NCBI Taxonomy" id="71717"/>
    <lineage>
        <taxon>Eukaryota</taxon>
        <taxon>Fungi</taxon>
        <taxon>Dikarya</taxon>
        <taxon>Basidiomycota</taxon>
        <taxon>Agaricomycotina</taxon>
        <taxon>Agaricomycetes</taxon>
        <taxon>Agaricomycetidae</taxon>
        <taxon>Agaricales</taxon>
        <taxon>Agaricineae</taxon>
        <taxon>Psathyrellaceae</taxon>
        <taxon>Coprinellus</taxon>
    </lineage>
</organism>
<dbReference type="OrthoDB" id="3362711at2759"/>
<dbReference type="STRING" id="71717.A0A4Y7T8J6"/>
<proteinExistence type="predicted"/>